<organism evidence="1 2">
    <name type="scientific">Lottia gigantea</name>
    <name type="common">Giant owl limpet</name>
    <dbReference type="NCBI Taxonomy" id="225164"/>
    <lineage>
        <taxon>Eukaryota</taxon>
        <taxon>Metazoa</taxon>
        <taxon>Spiralia</taxon>
        <taxon>Lophotrochozoa</taxon>
        <taxon>Mollusca</taxon>
        <taxon>Gastropoda</taxon>
        <taxon>Patellogastropoda</taxon>
        <taxon>Lottioidea</taxon>
        <taxon>Lottiidae</taxon>
        <taxon>Lottia</taxon>
    </lineage>
</organism>
<evidence type="ECO:0000313" key="2">
    <source>
        <dbReference type="Proteomes" id="UP000030746"/>
    </source>
</evidence>
<dbReference type="AlphaFoldDB" id="V3ZJY1"/>
<gene>
    <name evidence="1" type="ORF">LOTGIDRAFT_131973</name>
</gene>
<name>V3ZJY1_LOTGI</name>
<dbReference type="CTD" id="20233243"/>
<keyword evidence="2" id="KW-1185">Reference proteome</keyword>
<dbReference type="RefSeq" id="XP_009064755.1">
    <property type="nucleotide sequence ID" value="XM_009066507.1"/>
</dbReference>
<dbReference type="GeneID" id="20233243"/>
<protein>
    <submittedName>
        <fullName evidence="1">Uncharacterized protein</fullName>
    </submittedName>
</protein>
<evidence type="ECO:0000313" key="1">
    <source>
        <dbReference type="EMBL" id="ESO84552.1"/>
    </source>
</evidence>
<dbReference type="OrthoDB" id="419333at2759"/>
<accession>V3ZJY1</accession>
<dbReference type="PANTHER" id="PTHR31296:SF1">
    <property type="entry name" value="MITOCHONDRIAL PROTEIN C2ORF69"/>
    <property type="match status" value="1"/>
</dbReference>
<dbReference type="Pfam" id="PF10561">
    <property type="entry name" value="C2orf69"/>
    <property type="match status" value="2"/>
</dbReference>
<reference evidence="1 2" key="1">
    <citation type="journal article" date="2013" name="Nature">
        <title>Insights into bilaterian evolution from three spiralian genomes.</title>
        <authorList>
            <person name="Simakov O."/>
            <person name="Marletaz F."/>
            <person name="Cho S.J."/>
            <person name="Edsinger-Gonzales E."/>
            <person name="Havlak P."/>
            <person name="Hellsten U."/>
            <person name="Kuo D.H."/>
            <person name="Larsson T."/>
            <person name="Lv J."/>
            <person name="Arendt D."/>
            <person name="Savage R."/>
            <person name="Osoegawa K."/>
            <person name="de Jong P."/>
            <person name="Grimwood J."/>
            <person name="Chapman J.A."/>
            <person name="Shapiro H."/>
            <person name="Aerts A."/>
            <person name="Otillar R.P."/>
            <person name="Terry A.Y."/>
            <person name="Boore J.L."/>
            <person name="Grigoriev I.V."/>
            <person name="Lindberg D.R."/>
            <person name="Seaver E.C."/>
            <person name="Weisblat D.A."/>
            <person name="Putnam N.H."/>
            <person name="Rokhsar D.S."/>
        </authorList>
    </citation>
    <scope>NUCLEOTIDE SEQUENCE [LARGE SCALE GENOMIC DNA]</scope>
</reference>
<dbReference type="KEGG" id="lgi:LOTGIDRAFT_131973"/>
<dbReference type="EMBL" id="KB203470">
    <property type="protein sequence ID" value="ESO84552.1"/>
    <property type="molecule type" value="Genomic_DNA"/>
</dbReference>
<dbReference type="PANTHER" id="PTHR31296">
    <property type="entry name" value="UPF0565 PROTEIN C2ORF69"/>
    <property type="match status" value="1"/>
</dbReference>
<dbReference type="OMA" id="QNEFSIM"/>
<dbReference type="HOGENOM" id="CLU_028841_1_0_1"/>
<proteinExistence type="predicted"/>
<dbReference type="GO" id="GO:0005739">
    <property type="term" value="C:mitochondrion"/>
    <property type="evidence" value="ECO:0007669"/>
    <property type="project" value="TreeGrafter"/>
</dbReference>
<dbReference type="Proteomes" id="UP000030746">
    <property type="component" value="Unassembled WGS sequence"/>
</dbReference>
<sequence>MESHRDNKRYAHWNLEDTAQLIHSKFPGSTVLVIKPSKMHLKTFSVYNNFVESNDFGCPSHSTEYGAISNLSKLYQNILSLSDAGPHPLSLIGFSKGCVVLNQIVHELVGLDTLDKESNEFVKRIQQFYWLDGGHSGGKNTWVTDGSSLTALAQLNCDIHVHVTPYQVKDAMRSWIGREEKKFVNTLKRLGANLSHVLHFESEERCIENHFKVLQEFR</sequence>
<dbReference type="InterPro" id="IPR018881">
    <property type="entry name" value="C2orf69_mit"/>
</dbReference>